<keyword evidence="3" id="KW-1185">Reference proteome</keyword>
<feature type="transmembrane region" description="Helical" evidence="1">
    <location>
        <begin position="97"/>
        <end position="119"/>
    </location>
</feature>
<dbReference type="Proteomes" id="UP001221757">
    <property type="component" value="Unassembled WGS sequence"/>
</dbReference>
<gene>
    <name evidence="2" type="ORF">B0H17DRAFT_333906</name>
</gene>
<evidence type="ECO:0000313" key="3">
    <source>
        <dbReference type="Proteomes" id="UP001221757"/>
    </source>
</evidence>
<organism evidence="2 3">
    <name type="scientific">Mycena rosella</name>
    <name type="common">Pink bonnet</name>
    <name type="synonym">Agaricus rosellus</name>
    <dbReference type="NCBI Taxonomy" id="1033263"/>
    <lineage>
        <taxon>Eukaryota</taxon>
        <taxon>Fungi</taxon>
        <taxon>Dikarya</taxon>
        <taxon>Basidiomycota</taxon>
        <taxon>Agaricomycotina</taxon>
        <taxon>Agaricomycetes</taxon>
        <taxon>Agaricomycetidae</taxon>
        <taxon>Agaricales</taxon>
        <taxon>Marasmiineae</taxon>
        <taxon>Mycenaceae</taxon>
        <taxon>Mycena</taxon>
    </lineage>
</organism>
<dbReference type="AlphaFoldDB" id="A0AAD7CS05"/>
<sequence>MDTAMLAFTQWSPYLLSLPRWLLLTAPRAINVATLLCIIPGIAWIFRETYGDTNHGALRLATFLSQNSILLAALSSIGVLVFCISDRSQIIYPIFTAAYPFTIGGGPALYALGGAYFLALGRADEVGSLFGALSLWGTRGNIHPSPCTTGAGRSSGSPHSSL</sequence>
<dbReference type="EMBL" id="JARKIE010000261">
    <property type="protein sequence ID" value="KAJ7660473.1"/>
    <property type="molecule type" value="Genomic_DNA"/>
</dbReference>
<feature type="transmembrane region" description="Helical" evidence="1">
    <location>
        <begin position="66"/>
        <end position="85"/>
    </location>
</feature>
<feature type="transmembrane region" description="Helical" evidence="1">
    <location>
        <begin position="21"/>
        <end position="46"/>
    </location>
</feature>
<comment type="caution">
    <text evidence="2">The sequence shown here is derived from an EMBL/GenBank/DDBJ whole genome shotgun (WGS) entry which is preliminary data.</text>
</comment>
<protein>
    <submittedName>
        <fullName evidence="2">Uncharacterized protein</fullName>
    </submittedName>
</protein>
<accession>A0AAD7CS05</accession>
<name>A0AAD7CS05_MYCRO</name>
<keyword evidence="1" id="KW-0812">Transmembrane</keyword>
<evidence type="ECO:0000313" key="2">
    <source>
        <dbReference type="EMBL" id="KAJ7660473.1"/>
    </source>
</evidence>
<keyword evidence="1" id="KW-0472">Membrane</keyword>
<proteinExistence type="predicted"/>
<reference evidence="2" key="1">
    <citation type="submission" date="2023-03" db="EMBL/GenBank/DDBJ databases">
        <title>Massive genome expansion in bonnet fungi (Mycena s.s.) driven by repeated elements and novel gene families across ecological guilds.</title>
        <authorList>
            <consortium name="Lawrence Berkeley National Laboratory"/>
            <person name="Harder C.B."/>
            <person name="Miyauchi S."/>
            <person name="Viragh M."/>
            <person name="Kuo A."/>
            <person name="Thoen E."/>
            <person name="Andreopoulos B."/>
            <person name="Lu D."/>
            <person name="Skrede I."/>
            <person name="Drula E."/>
            <person name="Henrissat B."/>
            <person name="Morin E."/>
            <person name="Kohler A."/>
            <person name="Barry K."/>
            <person name="LaButti K."/>
            <person name="Morin E."/>
            <person name="Salamov A."/>
            <person name="Lipzen A."/>
            <person name="Mereny Z."/>
            <person name="Hegedus B."/>
            <person name="Baldrian P."/>
            <person name="Stursova M."/>
            <person name="Weitz H."/>
            <person name="Taylor A."/>
            <person name="Grigoriev I.V."/>
            <person name="Nagy L.G."/>
            <person name="Martin F."/>
            <person name="Kauserud H."/>
        </authorList>
    </citation>
    <scope>NUCLEOTIDE SEQUENCE</scope>
    <source>
        <strain evidence="2">CBHHK067</strain>
    </source>
</reference>
<evidence type="ECO:0000256" key="1">
    <source>
        <dbReference type="SAM" id="Phobius"/>
    </source>
</evidence>
<keyword evidence="1" id="KW-1133">Transmembrane helix</keyword>